<keyword evidence="4" id="KW-1185">Reference proteome</keyword>
<dbReference type="PROSITE" id="PS50930">
    <property type="entry name" value="HTH_LYTTR"/>
    <property type="match status" value="1"/>
</dbReference>
<gene>
    <name evidence="3" type="ORF">LQ567_02990</name>
</gene>
<proteinExistence type="predicted"/>
<accession>A0ABS8PL34</accession>
<evidence type="ECO:0000313" key="3">
    <source>
        <dbReference type="EMBL" id="MCD2421711.1"/>
    </source>
</evidence>
<keyword evidence="1" id="KW-0812">Transmembrane</keyword>
<dbReference type="Pfam" id="PF04397">
    <property type="entry name" value="LytTR"/>
    <property type="match status" value="1"/>
</dbReference>
<dbReference type="InterPro" id="IPR007492">
    <property type="entry name" value="LytTR_DNA-bd_dom"/>
</dbReference>
<evidence type="ECO:0000313" key="4">
    <source>
        <dbReference type="Proteomes" id="UP001199816"/>
    </source>
</evidence>
<feature type="transmembrane region" description="Helical" evidence="1">
    <location>
        <begin position="83"/>
        <end position="104"/>
    </location>
</feature>
<dbReference type="PANTHER" id="PTHR37299:SF1">
    <property type="entry name" value="STAGE 0 SPORULATION PROTEIN A HOMOLOG"/>
    <property type="match status" value="1"/>
</dbReference>
<keyword evidence="1" id="KW-1133">Transmembrane helix</keyword>
<sequence>MNLTSRLFYSLFQNRLKPKYILTACLGLLITANVVLDYLFTRVQNSAFYFSESLLFSSYWALFLPLLTLALKRAEKPEKAASRVLIAGSAIVLHLLLYPALVWMLSKVFCAHTFNYMQTFHFGLSAYFIKTVLIYGFLLTIYPFPVRNHQPAPMPEKAGTETGLPQFIHSILIADGNNRKLVLAVADILYFSANPPYVNIHHSKKHLHTGTLRSLETQLNGHQFVRIHKSYIVNVHKIASMQSRQNGDYDITLLDDTVLRVSRNYAKHFKLRFSERHQLTIK</sequence>
<feature type="transmembrane region" description="Helical" evidence="1">
    <location>
        <begin position="20"/>
        <end position="41"/>
    </location>
</feature>
<feature type="transmembrane region" description="Helical" evidence="1">
    <location>
        <begin position="47"/>
        <end position="71"/>
    </location>
</feature>
<dbReference type="EMBL" id="JAJNEC010000003">
    <property type="protein sequence ID" value="MCD2421711.1"/>
    <property type="molecule type" value="Genomic_DNA"/>
</dbReference>
<evidence type="ECO:0000256" key="1">
    <source>
        <dbReference type="SAM" id="Phobius"/>
    </source>
</evidence>
<dbReference type="Gene3D" id="2.40.50.1020">
    <property type="entry name" value="LytTr DNA-binding domain"/>
    <property type="match status" value="1"/>
</dbReference>
<protein>
    <submittedName>
        <fullName evidence="3">LytTR family transcriptional regulator</fullName>
    </submittedName>
</protein>
<organism evidence="3 4">
    <name type="scientific">Niabella pedocola</name>
    <dbReference type="NCBI Taxonomy" id="1752077"/>
    <lineage>
        <taxon>Bacteria</taxon>
        <taxon>Pseudomonadati</taxon>
        <taxon>Bacteroidota</taxon>
        <taxon>Chitinophagia</taxon>
        <taxon>Chitinophagales</taxon>
        <taxon>Chitinophagaceae</taxon>
        <taxon>Niabella</taxon>
    </lineage>
</organism>
<dbReference type="InterPro" id="IPR046947">
    <property type="entry name" value="LytR-like"/>
</dbReference>
<dbReference type="SMART" id="SM00850">
    <property type="entry name" value="LytTR"/>
    <property type="match status" value="1"/>
</dbReference>
<dbReference type="RefSeq" id="WP_231002615.1">
    <property type="nucleotide sequence ID" value="NZ_JAJNEC010000003.1"/>
</dbReference>
<name>A0ABS8PL34_9BACT</name>
<feature type="domain" description="HTH LytTR-type" evidence="2">
    <location>
        <begin position="172"/>
        <end position="275"/>
    </location>
</feature>
<evidence type="ECO:0000259" key="2">
    <source>
        <dbReference type="PROSITE" id="PS50930"/>
    </source>
</evidence>
<dbReference type="PANTHER" id="PTHR37299">
    <property type="entry name" value="TRANSCRIPTIONAL REGULATOR-RELATED"/>
    <property type="match status" value="1"/>
</dbReference>
<dbReference type="Proteomes" id="UP001199816">
    <property type="component" value="Unassembled WGS sequence"/>
</dbReference>
<reference evidence="3 4" key="1">
    <citation type="submission" date="2021-11" db="EMBL/GenBank/DDBJ databases">
        <title>Genomic of Niabella pedocola.</title>
        <authorList>
            <person name="Wu T."/>
        </authorList>
    </citation>
    <scope>NUCLEOTIDE SEQUENCE [LARGE SCALE GENOMIC DNA]</scope>
    <source>
        <strain evidence="3 4">JCM 31011</strain>
    </source>
</reference>
<comment type="caution">
    <text evidence="3">The sequence shown here is derived from an EMBL/GenBank/DDBJ whole genome shotgun (WGS) entry which is preliminary data.</text>
</comment>
<keyword evidence="1" id="KW-0472">Membrane</keyword>
<feature type="transmembrane region" description="Helical" evidence="1">
    <location>
        <begin position="124"/>
        <end position="144"/>
    </location>
</feature>